<feature type="compositionally biased region" description="Basic and acidic residues" evidence="1">
    <location>
        <begin position="254"/>
        <end position="266"/>
    </location>
</feature>
<proteinExistence type="predicted"/>
<dbReference type="PANTHER" id="PTHR42089">
    <property type="entry name" value="YALI0F09427P"/>
    <property type="match status" value="1"/>
</dbReference>
<reference evidence="2" key="1">
    <citation type="journal article" date="2020" name="Stud. Mycol.">
        <title>101 Dothideomycetes genomes: a test case for predicting lifestyles and emergence of pathogens.</title>
        <authorList>
            <person name="Haridas S."/>
            <person name="Albert R."/>
            <person name="Binder M."/>
            <person name="Bloem J."/>
            <person name="Labutti K."/>
            <person name="Salamov A."/>
            <person name="Andreopoulos B."/>
            <person name="Baker S."/>
            <person name="Barry K."/>
            <person name="Bills G."/>
            <person name="Bluhm B."/>
            <person name="Cannon C."/>
            <person name="Castanera R."/>
            <person name="Culley D."/>
            <person name="Daum C."/>
            <person name="Ezra D."/>
            <person name="Gonzalez J."/>
            <person name="Henrissat B."/>
            <person name="Kuo A."/>
            <person name="Liang C."/>
            <person name="Lipzen A."/>
            <person name="Lutzoni F."/>
            <person name="Magnuson J."/>
            <person name="Mondo S."/>
            <person name="Nolan M."/>
            <person name="Ohm R."/>
            <person name="Pangilinan J."/>
            <person name="Park H.-J."/>
            <person name="Ramirez L."/>
            <person name="Alfaro M."/>
            <person name="Sun H."/>
            <person name="Tritt A."/>
            <person name="Yoshinaga Y."/>
            <person name="Zwiers L.-H."/>
            <person name="Turgeon B."/>
            <person name="Goodwin S."/>
            <person name="Spatafora J."/>
            <person name="Crous P."/>
            <person name="Grigoriev I."/>
        </authorList>
    </citation>
    <scope>NUCLEOTIDE SEQUENCE</scope>
    <source>
        <strain evidence="2">CBS 109.77</strain>
    </source>
</reference>
<protein>
    <submittedName>
        <fullName evidence="2">Uncharacterized protein</fullName>
    </submittedName>
</protein>
<sequence length="274" mass="29614">MHDEHAGAHSPLLRCPPAPYRLAAPDAIPATRSAALSRAGWEDADGLSVGRYRSMPRQSCIIHIEDLANNPPIDPHPLLAQVPLTVSPFLPLPTATTLPYTYKQLPSTLPPSILSPSTSNQSSNPSTQPPSQNPPLDQQHHQQHAYIVSATGVTATPDSILTSCLALQSHLASLESSAKTTLREWEDRRRAADLAEKRRVAPGWLDGDVKLLVPQSDGGQDVVMGEGEGHAKGRRQPERRTSVGIKGLIEKRDGVQDSREGDEIDRAFGGLDIK</sequence>
<dbReference type="EMBL" id="MU001748">
    <property type="protein sequence ID" value="KAF2800428.1"/>
    <property type="molecule type" value="Genomic_DNA"/>
</dbReference>
<feature type="region of interest" description="Disordered" evidence="1">
    <location>
        <begin position="254"/>
        <end position="274"/>
    </location>
</feature>
<feature type="region of interest" description="Disordered" evidence="1">
    <location>
        <begin position="109"/>
        <end position="142"/>
    </location>
</feature>
<name>A0A6A6XW05_9PLEO</name>
<dbReference type="PANTHER" id="PTHR42089:SF1">
    <property type="entry name" value="YALI0F09427P"/>
    <property type="match status" value="1"/>
</dbReference>
<evidence type="ECO:0000313" key="2">
    <source>
        <dbReference type="EMBL" id="KAF2800428.1"/>
    </source>
</evidence>
<dbReference type="AlphaFoldDB" id="A0A6A6XW05"/>
<gene>
    <name evidence="2" type="ORF">K505DRAFT_331773</name>
</gene>
<evidence type="ECO:0000256" key="1">
    <source>
        <dbReference type="SAM" id="MobiDB-lite"/>
    </source>
</evidence>
<dbReference type="Proteomes" id="UP000799757">
    <property type="component" value="Unassembled WGS sequence"/>
</dbReference>
<keyword evidence="3" id="KW-1185">Reference proteome</keyword>
<feature type="compositionally biased region" description="Low complexity" evidence="1">
    <location>
        <begin position="109"/>
        <end position="126"/>
    </location>
</feature>
<evidence type="ECO:0000313" key="3">
    <source>
        <dbReference type="Proteomes" id="UP000799757"/>
    </source>
</evidence>
<accession>A0A6A6XW05</accession>
<organism evidence="2 3">
    <name type="scientific">Melanomma pulvis-pyrius CBS 109.77</name>
    <dbReference type="NCBI Taxonomy" id="1314802"/>
    <lineage>
        <taxon>Eukaryota</taxon>
        <taxon>Fungi</taxon>
        <taxon>Dikarya</taxon>
        <taxon>Ascomycota</taxon>
        <taxon>Pezizomycotina</taxon>
        <taxon>Dothideomycetes</taxon>
        <taxon>Pleosporomycetidae</taxon>
        <taxon>Pleosporales</taxon>
        <taxon>Melanommataceae</taxon>
        <taxon>Melanomma</taxon>
    </lineage>
</organism>
<dbReference type="OrthoDB" id="5344687at2759"/>